<protein>
    <submittedName>
        <fullName evidence="1">SAM-dependent methyltransferase</fullName>
    </submittedName>
</protein>
<comment type="caution">
    <text evidence="1">The sequence shown here is derived from an EMBL/GenBank/DDBJ whole genome shotgun (WGS) entry which is preliminary data.</text>
</comment>
<dbReference type="EMBL" id="JAZAQF010000016">
    <property type="protein sequence ID" value="MFG3816608.1"/>
    <property type="molecule type" value="Genomic_DNA"/>
</dbReference>
<keyword evidence="1" id="KW-0808">Transferase</keyword>
<name>A0ABW7C6W0_9CYAN</name>
<evidence type="ECO:0000313" key="1">
    <source>
        <dbReference type="EMBL" id="MFG3816608.1"/>
    </source>
</evidence>
<sequence length="230" mass="26386">MAFQLTQVVPWGRSFEDYRKMFSLTGEDLERSILDCAGGPASFNATMHRLGKRVISCDPIYQFSAAEIAQRIEETCPKIVAGLHENHDWFVWSAELPTPEALADYRLQAMGEFLADFPAGLQDQRYQPRCLPELPFGDGEFELALCSHLLFTYSAQFSLEFHQQSIVELARVAQEVRVFPLLENYQVTRSPHVQPTIDHLVDRGLRVEILPTTYEFQRGGHELLRVWRTP</sequence>
<gene>
    <name evidence="1" type="ORF">VPK24_03080</name>
</gene>
<dbReference type="RefSeq" id="WP_393010625.1">
    <property type="nucleotide sequence ID" value="NZ_JAZAQF010000016.1"/>
</dbReference>
<keyword evidence="1" id="KW-0489">Methyltransferase</keyword>
<evidence type="ECO:0000313" key="2">
    <source>
        <dbReference type="Proteomes" id="UP001604335"/>
    </source>
</evidence>
<keyword evidence="2" id="KW-1185">Reference proteome</keyword>
<dbReference type="Proteomes" id="UP001604335">
    <property type="component" value="Unassembled WGS sequence"/>
</dbReference>
<reference evidence="2" key="1">
    <citation type="journal article" date="2024" name="Algal Res.">
        <title>Biochemical, toxicological and genomic investigation of a high-biomass producing Limnothrix strain isolated from Italian shallow drinking water reservoir.</title>
        <authorList>
            <person name="Simonazzi M."/>
            <person name="Shishido T.K."/>
            <person name="Delbaje E."/>
            <person name="Wahlsten M."/>
            <person name="Fewer D.P."/>
            <person name="Sivonen K."/>
            <person name="Pezzolesi L."/>
            <person name="Pistocchi R."/>
        </authorList>
    </citation>
    <scope>NUCLEOTIDE SEQUENCE [LARGE SCALE GENOMIC DNA]</scope>
    <source>
        <strain evidence="2">LRLZ20PSL1</strain>
    </source>
</reference>
<dbReference type="GO" id="GO:0032259">
    <property type="term" value="P:methylation"/>
    <property type="evidence" value="ECO:0007669"/>
    <property type="project" value="UniProtKB-KW"/>
</dbReference>
<dbReference type="GO" id="GO:0008168">
    <property type="term" value="F:methyltransferase activity"/>
    <property type="evidence" value="ECO:0007669"/>
    <property type="project" value="UniProtKB-KW"/>
</dbReference>
<organism evidence="1 2">
    <name type="scientific">Limnothrix redekei LRLZ20PSL1</name>
    <dbReference type="NCBI Taxonomy" id="3112953"/>
    <lineage>
        <taxon>Bacteria</taxon>
        <taxon>Bacillati</taxon>
        <taxon>Cyanobacteriota</taxon>
        <taxon>Cyanophyceae</taxon>
        <taxon>Pseudanabaenales</taxon>
        <taxon>Pseudanabaenaceae</taxon>
        <taxon>Limnothrix</taxon>
    </lineage>
</organism>
<proteinExistence type="predicted"/>
<accession>A0ABW7C6W0</accession>